<evidence type="ECO:0000313" key="17">
    <source>
        <dbReference type="Proteomes" id="UP000190813"/>
    </source>
</evidence>
<dbReference type="SUPFAM" id="SSF48150">
    <property type="entry name" value="DNA-glycosylase"/>
    <property type="match status" value="1"/>
</dbReference>
<dbReference type="GO" id="GO:0034039">
    <property type="term" value="F:8-oxo-7,8-dihydroguanine DNA N-glycosylase activity"/>
    <property type="evidence" value="ECO:0007669"/>
    <property type="project" value="TreeGrafter"/>
</dbReference>
<dbReference type="PANTHER" id="PTHR42944:SF1">
    <property type="entry name" value="ADENINE DNA GLYCOSYLASE"/>
    <property type="match status" value="1"/>
</dbReference>
<dbReference type="Pfam" id="PF00730">
    <property type="entry name" value="HhH-GPD"/>
    <property type="match status" value="1"/>
</dbReference>
<keyword evidence="7" id="KW-0004">4Fe-4S</keyword>
<dbReference type="InterPro" id="IPR005760">
    <property type="entry name" value="A/G_AdeGlyc_MutY"/>
</dbReference>
<dbReference type="Proteomes" id="UP000190813">
    <property type="component" value="Unassembled WGS sequence"/>
</dbReference>
<protein>
    <recommendedName>
        <fullName evidence="6">Adenine DNA glycosylase</fullName>
        <ecNumber evidence="5">3.2.2.31</ecNumber>
    </recommendedName>
</protein>
<evidence type="ECO:0000256" key="2">
    <source>
        <dbReference type="ARBA" id="ARBA00001966"/>
    </source>
</evidence>
<proteinExistence type="inferred from homology"/>
<comment type="function">
    <text evidence="3">Adenine glycosylase active on G-A mispairs. MutY also corrects error-prone DNA synthesis past GO lesions which are due to the oxidatively damaged form of guanine: 7,8-dihydro-8-oxoguanine (8-oxo-dGTP).</text>
</comment>
<comment type="cofactor">
    <cofactor evidence="2">
        <name>[4Fe-4S] cluster</name>
        <dbReference type="ChEBI" id="CHEBI:49883"/>
    </cofactor>
</comment>
<keyword evidence="13" id="KW-0234">DNA repair</keyword>
<dbReference type="GO" id="GO:0006284">
    <property type="term" value="P:base-excision repair"/>
    <property type="evidence" value="ECO:0007669"/>
    <property type="project" value="InterPro"/>
</dbReference>
<feature type="domain" description="HhH-GPD" evidence="15">
    <location>
        <begin position="45"/>
        <end position="196"/>
    </location>
</feature>
<evidence type="ECO:0000256" key="3">
    <source>
        <dbReference type="ARBA" id="ARBA00002933"/>
    </source>
</evidence>
<dbReference type="AlphaFoldDB" id="A0A1T3MZF4"/>
<dbReference type="RefSeq" id="WP_078770441.1">
    <property type="nucleotide sequence ID" value="NZ_CBCSBR010000069.1"/>
</dbReference>
<dbReference type="NCBIfam" id="TIGR01084">
    <property type="entry name" value="mutY"/>
    <property type="match status" value="1"/>
</dbReference>
<dbReference type="FunFam" id="1.10.340.30:FF:000002">
    <property type="entry name" value="Adenine DNA glycosylase"/>
    <property type="match status" value="1"/>
</dbReference>
<dbReference type="GO" id="GO:0000701">
    <property type="term" value="F:purine-specific mismatch base pair DNA N-glycosylase activity"/>
    <property type="evidence" value="ECO:0007669"/>
    <property type="project" value="UniProtKB-EC"/>
</dbReference>
<evidence type="ECO:0000256" key="14">
    <source>
        <dbReference type="ARBA" id="ARBA00023295"/>
    </source>
</evidence>
<evidence type="ECO:0000313" key="16">
    <source>
        <dbReference type="EMBL" id="OPC69740.1"/>
    </source>
</evidence>
<dbReference type="CDD" id="cd00056">
    <property type="entry name" value="ENDO3c"/>
    <property type="match status" value="1"/>
</dbReference>
<dbReference type="SUPFAM" id="SSF55811">
    <property type="entry name" value="Nudix"/>
    <property type="match status" value="1"/>
</dbReference>
<keyword evidence="10" id="KW-0378">Hydrolase</keyword>
<dbReference type="Gene3D" id="1.10.1670.10">
    <property type="entry name" value="Helix-hairpin-Helix base-excision DNA repair enzymes (C-terminal)"/>
    <property type="match status" value="1"/>
</dbReference>
<dbReference type="GO" id="GO:0051539">
    <property type="term" value="F:4 iron, 4 sulfur cluster binding"/>
    <property type="evidence" value="ECO:0007669"/>
    <property type="project" value="UniProtKB-KW"/>
</dbReference>
<dbReference type="SMART" id="SM00525">
    <property type="entry name" value="FES"/>
    <property type="match status" value="1"/>
</dbReference>
<dbReference type="InterPro" id="IPR003265">
    <property type="entry name" value="HhH-GPD_domain"/>
</dbReference>
<comment type="similarity">
    <text evidence="4">Belongs to the Nth/MutY family.</text>
</comment>
<dbReference type="InterPro" id="IPR011257">
    <property type="entry name" value="DNA_glycosylase"/>
</dbReference>
<dbReference type="Pfam" id="PF14815">
    <property type="entry name" value="NUDIX_4"/>
    <property type="match status" value="1"/>
</dbReference>
<dbReference type="InterPro" id="IPR015797">
    <property type="entry name" value="NUDIX_hydrolase-like_dom_sf"/>
</dbReference>
<keyword evidence="12" id="KW-0411">Iron-sulfur</keyword>
<evidence type="ECO:0000256" key="9">
    <source>
        <dbReference type="ARBA" id="ARBA00022763"/>
    </source>
</evidence>
<dbReference type="InterPro" id="IPR003651">
    <property type="entry name" value="Endonuclease3_FeS-loop_motif"/>
</dbReference>
<reference evidence="16 17" key="1">
    <citation type="submission" date="2016-06" db="EMBL/GenBank/DDBJ databases">
        <title>Revisiting the taxonomy of the Elizabethkingia Genus based on Whole-Genome Sequencing, Optical Mapping, and MALDI-TOF.</title>
        <authorList>
            <person name="Nicholson A.C."/>
        </authorList>
    </citation>
    <scope>NUCLEOTIDE SEQUENCE [LARGE SCALE GENOMIC DNA]</scope>
    <source>
        <strain evidence="16 17">G4070</strain>
    </source>
</reference>
<evidence type="ECO:0000256" key="11">
    <source>
        <dbReference type="ARBA" id="ARBA00023004"/>
    </source>
</evidence>
<dbReference type="SMART" id="SM00478">
    <property type="entry name" value="ENDO3c"/>
    <property type="match status" value="1"/>
</dbReference>
<keyword evidence="17" id="KW-1185">Reference proteome</keyword>
<keyword evidence="11" id="KW-0408">Iron</keyword>
<accession>A0A1T3MZF4</accession>
<evidence type="ECO:0000259" key="15">
    <source>
        <dbReference type="SMART" id="SM00478"/>
    </source>
</evidence>
<dbReference type="Gene3D" id="1.10.340.30">
    <property type="entry name" value="Hypothetical protein, domain 2"/>
    <property type="match status" value="1"/>
</dbReference>
<organism evidence="16 17">
    <name type="scientific">Elizabethkingia occulta</name>
    <dbReference type="NCBI Taxonomy" id="1867263"/>
    <lineage>
        <taxon>Bacteria</taxon>
        <taxon>Pseudomonadati</taxon>
        <taxon>Bacteroidota</taxon>
        <taxon>Flavobacteriia</taxon>
        <taxon>Flavobacteriales</taxon>
        <taxon>Weeksellaceae</taxon>
        <taxon>Elizabethkingia</taxon>
    </lineage>
</organism>
<keyword evidence="9" id="KW-0227">DNA damage</keyword>
<evidence type="ECO:0000256" key="10">
    <source>
        <dbReference type="ARBA" id="ARBA00022801"/>
    </source>
</evidence>
<dbReference type="Pfam" id="PF00633">
    <property type="entry name" value="HHH"/>
    <property type="match status" value="1"/>
</dbReference>
<dbReference type="GO" id="GO:0032357">
    <property type="term" value="F:oxidized purine DNA binding"/>
    <property type="evidence" value="ECO:0007669"/>
    <property type="project" value="TreeGrafter"/>
</dbReference>
<evidence type="ECO:0000256" key="6">
    <source>
        <dbReference type="ARBA" id="ARBA00022023"/>
    </source>
</evidence>
<dbReference type="PANTHER" id="PTHR42944">
    <property type="entry name" value="ADENINE DNA GLYCOSYLASE"/>
    <property type="match status" value="1"/>
</dbReference>
<keyword evidence="8" id="KW-0479">Metal-binding</keyword>
<evidence type="ECO:0000256" key="12">
    <source>
        <dbReference type="ARBA" id="ARBA00023014"/>
    </source>
</evidence>
<evidence type="ECO:0000256" key="1">
    <source>
        <dbReference type="ARBA" id="ARBA00000843"/>
    </source>
</evidence>
<gene>
    <name evidence="16" type="ORF">BAZ10_17885</name>
</gene>
<dbReference type="GO" id="GO:0006298">
    <property type="term" value="P:mismatch repair"/>
    <property type="evidence" value="ECO:0007669"/>
    <property type="project" value="TreeGrafter"/>
</dbReference>
<evidence type="ECO:0000256" key="7">
    <source>
        <dbReference type="ARBA" id="ARBA00022485"/>
    </source>
</evidence>
<comment type="catalytic activity">
    <reaction evidence="1">
        <text>Hydrolyzes free adenine bases from 7,8-dihydro-8-oxoguanine:adenine mismatched double-stranded DNA, leaving an apurinic site.</text>
        <dbReference type="EC" id="3.2.2.31"/>
    </reaction>
</comment>
<dbReference type="InterPro" id="IPR044298">
    <property type="entry name" value="MIG/MutY"/>
</dbReference>
<evidence type="ECO:0000256" key="8">
    <source>
        <dbReference type="ARBA" id="ARBA00022723"/>
    </source>
</evidence>
<name>A0A1T3MZF4_9FLAO</name>
<evidence type="ECO:0000256" key="13">
    <source>
        <dbReference type="ARBA" id="ARBA00023204"/>
    </source>
</evidence>
<dbReference type="EC" id="3.2.2.31" evidence="5"/>
<keyword evidence="14" id="KW-0326">Glycosidase</keyword>
<dbReference type="EMBL" id="MAHX01000002">
    <property type="protein sequence ID" value="OPC69740.1"/>
    <property type="molecule type" value="Genomic_DNA"/>
</dbReference>
<evidence type="ECO:0000256" key="4">
    <source>
        <dbReference type="ARBA" id="ARBA00008343"/>
    </source>
</evidence>
<dbReference type="InterPro" id="IPR029119">
    <property type="entry name" value="MutY_C"/>
</dbReference>
<evidence type="ECO:0000256" key="5">
    <source>
        <dbReference type="ARBA" id="ARBA00012045"/>
    </source>
</evidence>
<comment type="caution">
    <text evidence="16">The sequence shown here is derived from an EMBL/GenBank/DDBJ whole genome shotgun (WGS) entry which is preliminary data.</text>
</comment>
<dbReference type="GO" id="GO:0035485">
    <property type="term" value="F:adenine/guanine mispair binding"/>
    <property type="evidence" value="ECO:0007669"/>
    <property type="project" value="TreeGrafter"/>
</dbReference>
<dbReference type="GO" id="GO:0046872">
    <property type="term" value="F:metal ion binding"/>
    <property type="evidence" value="ECO:0007669"/>
    <property type="project" value="UniProtKB-KW"/>
</dbReference>
<sequence>MKNNIEKAYFLKLTRKILSWYDLHSRNLPWRETQKPYNIWISEIILQQTRVEQGWNHYVNFIKRFPTVKELHEAENDEVLLYWKGLGYYSRALNLHKASHQIMEEYKGDFPNTFAGLQNLKGVGKYTAAAIASISYGERVPAIDGNFYRVFSRILADDFDIASPRAYSYFYDLILPFVDKNRPGDFNQAVMDIGSQVCKPKNPDCLNCPVNEECLAYATNRIQELPVKSKKVKVEILNLHYYFVKYGEHFLIRQRDESFIWKKLYEFPNEIPDELKDYIVSEKTVQHKLTHKTLNIAFRRVELRDKKSFEKLCASGNYIIVDIEESHKKSFPKPLEKIIQEWD</sequence>
<dbReference type="InterPro" id="IPR023170">
    <property type="entry name" value="HhH_base_excis_C"/>
</dbReference>
<dbReference type="InterPro" id="IPR000445">
    <property type="entry name" value="HhH_motif"/>
</dbReference>